<dbReference type="EMBL" id="LC625835">
    <property type="protein sequence ID" value="BCU03326.1"/>
    <property type="molecule type" value="Genomic_DNA"/>
</dbReference>
<evidence type="ECO:0000313" key="1">
    <source>
        <dbReference type="EMBL" id="BCU03326.1"/>
    </source>
</evidence>
<sequence length="114" mass="12880">MSVPERAVVVIIGQSCCCLPRHVGRFLARLGFDATTRPCLCCALFFDRTNHRRPIGRTAVGIGDYPCPIIDSESFFPLTFFLVGRCACTDRRRVVPPKASLWRHSIKEDTFFSE</sequence>
<dbReference type="Proteomes" id="UP001253637">
    <property type="component" value="Segment"/>
</dbReference>
<name>A0A811BQM2_9VIRU</name>
<organism evidence="1 2">
    <name type="scientific">Pandoravirus japonicus</name>
    <dbReference type="NCBI Taxonomy" id="2823154"/>
    <lineage>
        <taxon>Viruses</taxon>
        <taxon>Pandoravirus</taxon>
    </lineage>
</organism>
<evidence type="ECO:0000313" key="2">
    <source>
        <dbReference type="Proteomes" id="UP001253637"/>
    </source>
</evidence>
<reference evidence="1" key="1">
    <citation type="submission" date="2021-04" db="EMBL/GenBank/DDBJ databases">
        <title>Draft Genome Sequence of Pandoravirus japonicus, Isolated from the Sabaishi River of Niigata, Japan.</title>
        <authorList>
            <person name="Hosokawa N."/>
            <person name="Takahashi H."/>
            <person name="Aoki K."/>
            <person name="Takemura M."/>
        </authorList>
    </citation>
    <scope>NUCLEOTIDE SEQUENCE</scope>
</reference>
<accession>A0A811BQM2</accession>
<protein>
    <submittedName>
        <fullName evidence="1">Uncharacterized protein</fullName>
    </submittedName>
</protein>
<proteinExistence type="predicted"/>